<sequence>MLYVPWETHGAGVLRSEHYRDDYFVHNLLGVEPRDSNKVMLPEIKGTK</sequence>
<reference evidence="1 2" key="1">
    <citation type="submission" date="2020-08" db="EMBL/GenBank/DDBJ databases">
        <title>Genomic Encyclopedia of Type Strains, Phase IV (KMG-V): Genome sequencing to study the core and pangenomes of soil and plant-associated prokaryotes.</title>
        <authorList>
            <person name="Whitman W."/>
        </authorList>
    </citation>
    <scope>NUCLEOTIDE SEQUENCE [LARGE SCALE GENOMIC DNA]</scope>
    <source>
        <strain evidence="1 2">M8UP14</strain>
    </source>
</reference>
<dbReference type="EMBL" id="JACHIP010000003">
    <property type="protein sequence ID" value="MBB5057936.1"/>
    <property type="molecule type" value="Genomic_DNA"/>
</dbReference>
<protein>
    <submittedName>
        <fullName evidence="1">Uncharacterized protein</fullName>
    </submittedName>
</protein>
<organism evidence="1 2">
    <name type="scientific">Granulicella aggregans</name>
    <dbReference type="NCBI Taxonomy" id="474949"/>
    <lineage>
        <taxon>Bacteria</taxon>
        <taxon>Pseudomonadati</taxon>
        <taxon>Acidobacteriota</taxon>
        <taxon>Terriglobia</taxon>
        <taxon>Terriglobales</taxon>
        <taxon>Acidobacteriaceae</taxon>
        <taxon>Granulicella</taxon>
    </lineage>
</organism>
<evidence type="ECO:0000313" key="2">
    <source>
        <dbReference type="Proteomes" id="UP000540989"/>
    </source>
</evidence>
<accession>A0A7W7ZDJ7</accession>
<gene>
    <name evidence="1" type="ORF">HDF16_002642</name>
</gene>
<proteinExistence type="predicted"/>
<evidence type="ECO:0000313" key="1">
    <source>
        <dbReference type="EMBL" id="MBB5057936.1"/>
    </source>
</evidence>
<keyword evidence="2" id="KW-1185">Reference proteome</keyword>
<dbReference type="Proteomes" id="UP000540989">
    <property type="component" value="Unassembled WGS sequence"/>
</dbReference>
<comment type="caution">
    <text evidence="1">The sequence shown here is derived from an EMBL/GenBank/DDBJ whole genome shotgun (WGS) entry which is preliminary data.</text>
</comment>
<name>A0A7W7ZDJ7_9BACT</name>
<dbReference type="AlphaFoldDB" id="A0A7W7ZDJ7"/>